<comment type="caution">
    <text evidence="1">The sequence shown here is derived from an EMBL/GenBank/DDBJ whole genome shotgun (WGS) entry which is preliminary data.</text>
</comment>
<evidence type="ECO:0000313" key="2">
    <source>
        <dbReference type="Proteomes" id="UP001139981"/>
    </source>
</evidence>
<sequence length="66" mass="7409">MKLIDTSVALCATAIPTISSAALPTHPAQPGAQELNAHAIDFYRYRRDNIPDDHHLNARALDFYRY</sequence>
<gene>
    <name evidence="1" type="ORF">IWW38_003859</name>
</gene>
<dbReference type="EMBL" id="JANBVB010001155">
    <property type="protein sequence ID" value="KAJ2890941.1"/>
    <property type="molecule type" value="Genomic_DNA"/>
</dbReference>
<evidence type="ECO:0000313" key="1">
    <source>
        <dbReference type="EMBL" id="KAJ2890941.1"/>
    </source>
</evidence>
<protein>
    <submittedName>
        <fullName evidence="1">Uncharacterized protein</fullName>
    </submittedName>
</protein>
<proteinExistence type="predicted"/>
<keyword evidence="2" id="KW-1185">Reference proteome</keyword>
<dbReference type="Proteomes" id="UP001139981">
    <property type="component" value="Unassembled WGS sequence"/>
</dbReference>
<name>A0ACC1M183_9FUNG</name>
<organism evidence="1 2">
    <name type="scientific">Coemansia aciculifera</name>
    <dbReference type="NCBI Taxonomy" id="417176"/>
    <lineage>
        <taxon>Eukaryota</taxon>
        <taxon>Fungi</taxon>
        <taxon>Fungi incertae sedis</taxon>
        <taxon>Zoopagomycota</taxon>
        <taxon>Kickxellomycotina</taxon>
        <taxon>Kickxellomycetes</taxon>
        <taxon>Kickxellales</taxon>
        <taxon>Kickxellaceae</taxon>
        <taxon>Coemansia</taxon>
    </lineage>
</organism>
<reference evidence="1" key="1">
    <citation type="submission" date="2022-07" db="EMBL/GenBank/DDBJ databases">
        <title>Phylogenomic reconstructions and comparative analyses of Kickxellomycotina fungi.</title>
        <authorList>
            <person name="Reynolds N.K."/>
            <person name="Stajich J.E."/>
            <person name="Barry K."/>
            <person name="Grigoriev I.V."/>
            <person name="Crous P."/>
            <person name="Smith M.E."/>
        </authorList>
    </citation>
    <scope>NUCLEOTIDE SEQUENCE</scope>
    <source>
        <strain evidence="1">CBS 190363</strain>
    </source>
</reference>
<accession>A0ACC1M183</accession>